<dbReference type="EMBL" id="CM001475">
    <property type="protein sequence ID" value="EIC30098.1"/>
    <property type="molecule type" value="Genomic_DNA"/>
</dbReference>
<evidence type="ECO:0000313" key="1">
    <source>
        <dbReference type="EMBL" id="EIC30098.1"/>
    </source>
</evidence>
<proteinExistence type="predicted"/>
<dbReference type="Gene3D" id="1.10.260.40">
    <property type="entry name" value="lambda repressor-like DNA-binding domains"/>
    <property type="match status" value="1"/>
</dbReference>
<dbReference type="GO" id="GO:0003677">
    <property type="term" value="F:DNA binding"/>
    <property type="evidence" value="ECO:0007669"/>
    <property type="project" value="InterPro"/>
</dbReference>
<dbReference type="eggNOG" id="COG1396">
    <property type="taxonomic scope" value="Bacteria"/>
</dbReference>
<protein>
    <recommendedName>
        <fullName evidence="3">HTH cro/C1-type domain-containing protein</fullName>
    </recommendedName>
</protein>
<evidence type="ECO:0008006" key="3">
    <source>
        <dbReference type="Google" id="ProtNLM"/>
    </source>
</evidence>
<dbReference type="AlphaFoldDB" id="H8GHE6"/>
<evidence type="ECO:0000313" key="2">
    <source>
        <dbReference type="Proteomes" id="UP000005090"/>
    </source>
</evidence>
<keyword evidence="2" id="KW-1185">Reference proteome</keyword>
<dbReference type="InterPro" id="IPR010982">
    <property type="entry name" value="Lambda_DNA-bd_dom_sf"/>
</dbReference>
<reference evidence="1 2" key="1">
    <citation type="journal article" date="2013" name="Genome Announc.">
        <title>Genome Sequence of the Obligate Gammaproteobacterial Methanotroph Methylomicrobium album Strain BG8.</title>
        <authorList>
            <person name="Kits K.D."/>
            <person name="Kalyuzhnaya M.G."/>
            <person name="Klotz M.G."/>
            <person name="Jetten M.S."/>
            <person name="Op den Camp H.J."/>
            <person name="Vuilleumier S."/>
            <person name="Bringel F."/>
            <person name="Dispirito A.A."/>
            <person name="Murrell J.C."/>
            <person name="Bruce D."/>
            <person name="Cheng J.F."/>
            <person name="Copeland A."/>
            <person name="Goodwin L."/>
            <person name="Hauser L."/>
            <person name="Lajus A."/>
            <person name="Land M.L."/>
            <person name="Lapidus A."/>
            <person name="Lucas S."/>
            <person name="Medigue C."/>
            <person name="Pitluck S."/>
            <person name="Woyke T."/>
            <person name="Zeytun A."/>
            <person name="Stein L.Y."/>
        </authorList>
    </citation>
    <scope>NUCLEOTIDE SEQUENCE [LARGE SCALE GENOMIC DNA]</scope>
    <source>
        <strain evidence="1 2">BG8</strain>
    </source>
</reference>
<accession>H8GHE6</accession>
<dbReference type="RefSeq" id="WP_005372501.1">
    <property type="nucleotide sequence ID" value="NZ_CM001475.1"/>
</dbReference>
<dbReference type="HOGENOM" id="CLU_139664_1_1_6"/>
<dbReference type="Proteomes" id="UP000005090">
    <property type="component" value="Chromosome"/>
</dbReference>
<gene>
    <name evidence="1" type="ORF">Metal_2373</name>
</gene>
<sequence>MTLRERLIKVIDHKGKTPKTMEELTGIDRAKWANIKRKDPIRATEEHIEAVCNLWPEYALWITTGKTIPEAGQISPDIEEVRKNLGTGT</sequence>
<organism evidence="1 2">
    <name type="scientific">Methylomicrobium album BG8</name>
    <dbReference type="NCBI Taxonomy" id="686340"/>
    <lineage>
        <taxon>Bacteria</taxon>
        <taxon>Pseudomonadati</taxon>
        <taxon>Pseudomonadota</taxon>
        <taxon>Gammaproteobacteria</taxon>
        <taxon>Methylococcales</taxon>
        <taxon>Methylococcaceae</taxon>
        <taxon>Methylomicrobium</taxon>
    </lineage>
</organism>
<dbReference type="STRING" id="686340.Metal_2373"/>
<name>H8GHE6_METAL</name>